<feature type="compositionally biased region" description="Basic and acidic residues" evidence="5">
    <location>
        <begin position="213"/>
        <end position="224"/>
    </location>
</feature>
<dbReference type="Proteomes" id="UP000694426">
    <property type="component" value="Unplaced"/>
</dbReference>
<dbReference type="GO" id="GO:0005634">
    <property type="term" value="C:nucleus"/>
    <property type="evidence" value="ECO:0007669"/>
    <property type="project" value="UniProtKB-SubCell"/>
</dbReference>
<feature type="coiled-coil region" evidence="4">
    <location>
        <begin position="467"/>
        <end position="508"/>
    </location>
</feature>
<evidence type="ECO:0000256" key="5">
    <source>
        <dbReference type="SAM" id="MobiDB-lite"/>
    </source>
</evidence>
<dbReference type="InterPro" id="IPR022783">
    <property type="entry name" value="GCFC_dom"/>
</dbReference>
<dbReference type="GO" id="GO:1990226">
    <property type="term" value="F:histone methyltransferase binding"/>
    <property type="evidence" value="ECO:0007669"/>
    <property type="project" value="Ensembl"/>
</dbReference>
<dbReference type="PANTHER" id="PTHR12214:SF2">
    <property type="entry name" value="PAX3- AND PAX7-BINDING PROTEIN 1"/>
    <property type="match status" value="1"/>
</dbReference>
<dbReference type="GO" id="GO:0000398">
    <property type="term" value="P:mRNA splicing, via spliceosome"/>
    <property type="evidence" value="ECO:0007669"/>
    <property type="project" value="InterPro"/>
</dbReference>
<evidence type="ECO:0000256" key="2">
    <source>
        <dbReference type="ARBA" id="ARBA00010801"/>
    </source>
</evidence>
<dbReference type="GeneTree" id="ENSGT00390000000455"/>
<protein>
    <submittedName>
        <fullName evidence="7">PAX3 and PAX7 binding protein 1</fullName>
    </submittedName>
</protein>
<accession>A0A8B9I907</accession>
<feature type="compositionally biased region" description="Basic and acidic residues" evidence="5">
    <location>
        <begin position="617"/>
        <end position="629"/>
    </location>
</feature>
<reference evidence="7" key="2">
    <citation type="submission" date="2025-09" db="UniProtKB">
        <authorList>
            <consortium name="Ensembl"/>
        </authorList>
    </citation>
    <scope>IDENTIFICATION</scope>
</reference>
<feature type="compositionally biased region" description="Gly residues" evidence="5">
    <location>
        <begin position="76"/>
        <end position="90"/>
    </location>
</feature>
<reference evidence="7" key="1">
    <citation type="submission" date="2025-08" db="UniProtKB">
        <authorList>
            <consortium name="Ensembl"/>
        </authorList>
    </citation>
    <scope>IDENTIFICATION</scope>
</reference>
<feature type="compositionally biased region" description="Acidic residues" evidence="5">
    <location>
        <begin position="331"/>
        <end position="342"/>
    </location>
</feature>
<feature type="region of interest" description="Disordered" evidence="5">
    <location>
        <begin position="130"/>
        <end position="198"/>
    </location>
</feature>
<feature type="region of interest" description="Disordered" evidence="5">
    <location>
        <begin position="600"/>
        <end position="639"/>
    </location>
</feature>
<evidence type="ECO:0000313" key="8">
    <source>
        <dbReference type="Proteomes" id="UP000694426"/>
    </source>
</evidence>
<feature type="compositionally biased region" description="Basic and acidic residues" evidence="5">
    <location>
        <begin position="600"/>
        <end position="609"/>
    </location>
</feature>
<feature type="compositionally biased region" description="Basic and acidic residues" evidence="5">
    <location>
        <begin position="321"/>
        <end position="330"/>
    </location>
</feature>
<gene>
    <name evidence="7" type="primary">PAXBP1</name>
</gene>
<evidence type="ECO:0000313" key="7">
    <source>
        <dbReference type="Ensembl" id="ENSABRP00000017967.1"/>
    </source>
</evidence>
<dbReference type="Ensembl" id="ENSABRT00000025399.1">
    <property type="protein sequence ID" value="ENSABRP00000017967.1"/>
    <property type="gene ID" value="ENSABRG00000015509.1"/>
</dbReference>
<feature type="domain" description="GCF C-terminal" evidence="6">
    <location>
        <begin position="671"/>
        <end position="918"/>
    </location>
</feature>
<dbReference type="PANTHER" id="PTHR12214">
    <property type="entry name" value="GC-RICH SEQUENCE DNA-BINDING FACTOR"/>
    <property type="match status" value="1"/>
</dbReference>
<feature type="compositionally biased region" description="Basic residues" evidence="5">
    <location>
        <begin position="161"/>
        <end position="170"/>
    </location>
</feature>
<dbReference type="GO" id="GO:0006366">
    <property type="term" value="P:transcription by RNA polymerase II"/>
    <property type="evidence" value="ECO:0007669"/>
    <property type="project" value="Ensembl"/>
</dbReference>
<dbReference type="GO" id="GO:2000288">
    <property type="term" value="P:positive regulation of myoblast proliferation"/>
    <property type="evidence" value="ECO:0007669"/>
    <property type="project" value="Ensembl"/>
</dbReference>
<feature type="region of interest" description="Disordered" evidence="5">
    <location>
        <begin position="1"/>
        <end position="100"/>
    </location>
</feature>
<sequence length="1028" mass="115098">MLGEPGLGRGAVAGRRGAGGSAPGGMFRKARRVNVRKRNDSEEEDEERDEEPPHEPPPGPAGEGPAEASAVAAAAAGGGGGGGGGPGGPGLLPLPPGCVPLALPGSPAAFACAAGYGAALGLGLGLMAADRAGLGVPPPPSPLPPPPPAAPQQGNGLPAAGRHKEKKRPRESKEVPRASLLSFQDEEEETEEVFKVKKSSYSKKIVKQLKKEYKEDLEKSKVRTEVNSPTDVEPPLEKTGQIKDIGQEDGTANSEQGEEEMEVESEKEEEKPKAGGAFSSALSSLNVLRPGEIPDAAFIHAARKKRQMARELGDFTPVDSEPGKGRLVREDENDASDDEDDDEKRRIVFTVKEKSQRQKIAEEIGIEGSDDEALVAGEQDEELSRWEQEQIRKGINIPQVQPSQPAEVNNLYYQNTYQTLSYGSSYGIPYTYATYGSSETKSQKTDNTVPFKTPSNEMTPITIDLVKKQLKDRLDSMKELHKANRQQYEKHQQSREDSTKAIERLEGSSGGIGEQYKFLQEMRGYVQDLLECFSEKVPLINELESAMHQLYKQRASRLVQRRQDDIKDESSEFSSHSNKALMAPNLDSFGRDRVLYQEQVKRRTAEREARRARRRQAREQTGKMADHLEGLSSDDEETSTDITNFNMERDRILKESSKVFEDVLESFYSIDCIKSQFEAWRSKYFASYKDAYIGLCLPKLFNPLIRLQLLIWTPLEVLVGLGYPYTLICLVMPWLVVSRQRGRKFSSLLGNQGKCRDFETMLWFESLLFYGCEEQEQEKDDADISLLPTIVERVVLPKLTVISENIWDPFSTTQTSRMVAIVQKLVDGYPSVVNAENKNTQMLLKALLLRMRRTLDDDVFMPLYPKNILENKNSGPYLFFQRQFWSSVKLLGNFLQWYGILSNKTLQELSIDGLLNRYILMAFQNSEYGDDSIKKAQSVIACFPKQWFANLKGDKTISQLENFCRYLVHLADTIYRNSIGCSDVEKRNAREQIKQIIKLLASIRALDHAMTVANDHNVKELKILIEGK</sequence>
<dbReference type="Pfam" id="PF07842">
    <property type="entry name" value="GCFC"/>
    <property type="match status" value="1"/>
</dbReference>
<feature type="compositionally biased region" description="Pro residues" evidence="5">
    <location>
        <begin position="136"/>
        <end position="150"/>
    </location>
</feature>
<comment type="subcellular location">
    <subcellularLocation>
        <location evidence="1">Nucleus</location>
    </subcellularLocation>
</comment>
<feature type="compositionally biased region" description="Low complexity" evidence="5">
    <location>
        <begin position="151"/>
        <end position="160"/>
    </location>
</feature>
<organism evidence="7 8">
    <name type="scientific">Anser brachyrhynchus</name>
    <name type="common">Pink-footed goose</name>
    <dbReference type="NCBI Taxonomy" id="132585"/>
    <lineage>
        <taxon>Eukaryota</taxon>
        <taxon>Metazoa</taxon>
        <taxon>Chordata</taxon>
        <taxon>Craniata</taxon>
        <taxon>Vertebrata</taxon>
        <taxon>Euteleostomi</taxon>
        <taxon>Archelosauria</taxon>
        <taxon>Archosauria</taxon>
        <taxon>Dinosauria</taxon>
        <taxon>Saurischia</taxon>
        <taxon>Theropoda</taxon>
        <taxon>Coelurosauria</taxon>
        <taxon>Aves</taxon>
        <taxon>Neognathae</taxon>
        <taxon>Galloanserae</taxon>
        <taxon>Anseriformes</taxon>
        <taxon>Anatidae</taxon>
        <taxon>Anserinae</taxon>
        <taxon>Anser</taxon>
    </lineage>
</organism>
<keyword evidence="8" id="KW-1185">Reference proteome</keyword>
<proteinExistence type="inferred from homology"/>
<keyword evidence="4" id="KW-0175">Coiled coil</keyword>
<dbReference type="GO" id="GO:0045944">
    <property type="term" value="P:positive regulation of transcription by RNA polymerase II"/>
    <property type="evidence" value="ECO:0007669"/>
    <property type="project" value="Ensembl"/>
</dbReference>
<feature type="region of interest" description="Disordered" evidence="5">
    <location>
        <begin position="213"/>
        <end position="278"/>
    </location>
</feature>
<evidence type="ECO:0000256" key="3">
    <source>
        <dbReference type="ARBA" id="ARBA00023242"/>
    </source>
</evidence>
<evidence type="ECO:0000256" key="4">
    <source>
        <dbReference type="SAM" id="Coils"/>
    </source>
</evidence>
<evidence type="ECO:0000259" key="6">
    <source>
        <dbReference type="Pfam" id="PF07842"/>
    </source>
</evidence>
<feature type="compositionally biased region" description="Acidic residues" evidence="5">
    <location>
        <begin position="41"/>
        <end position="52"/>
    </location>
</feature>
<feature type="compositionally biased region" description="Gly residues" evidence="5">
    <location>
        <begin position="1"/>
        <end position="23"/>
    </location>
</feature>
<name>A0A8B9I907_9AVES</name>
<feature type="region of interest" description="Disordered" evidence="5">
    <location>
        <begin position="306"/>
        <end position="344"/>
    </location>
</feature>
<keyword evidence="3" id="KW-0539">Nucleus</keyword>
<evidence type="ECO:0000256" key="1">
    <source>
        <dbReference type="ARBA" id="ARBA00004123"/>
    </source>
</evidence>
<feature type="compositionally biased region" description="Acidic residues" evidence="5">
    <location>
        <begin position="256"/>
        <end position="267"/>
    </location>
</feature>
<dbReference type="AlphaFoldDB" id="A0A8B9I907"/>
<dbReference type="GO" id="GO:0003677">
    <property type="term" value="F:DNA binding"/>
    <property type="evidence" value="ECO:0007669"/>
    <property type="project" value="InterPro"/>
</dbReference>
<feature type="compositionally biased region" description="Low complexity" evidence="5">
    <location>
        <begin position="63"/>
        <end position="75"/>
    </location>
</feature>
<comment type="similarity">
    <text evidence="2">Belongs to the GCF family.</text>
</comment>
<dbReference type="InterPro" id="IPR012890">
    <property type="entry name" value="GCFC2-like"/>
</dbReference>
<dbReference type="GO" id="GO:0014842">
    <property type="term" value="P:regulation of skeletal muscle satellite cell proliferation"/>
    <property type="evidence" value="ECO:0007669"/>
    <property type="project" value="Ensembl"/>
</dbReference>